<name>A0A1B1TET9_9ARCH</name>
<protein>
    <recommendedName>
        <fullName evidence="2">Transcription factor Pcc1</fullName>
    </recommendedName>
</protein>
<sequence>MSMESVSTTLEINGSRSHIEALLAGISADDPDTFDAKIIQNKEDFQLKIVVSGENLATVRSTVDDLLACLGAIESTLNSLQ</sequence>
<proteinExistence type="predicted"/>
<reference evidence="1" key="2">
    <citation type="journal article" date="2015" name="ISME J.">
        <title>A new class of marine Euryarchaeota group II from the Mediterranean deep chlorophyll maximum.</title>
        <authorList>
            <person name="Martin-Cuadrado A.B."/>
            <person name="Garcia-Heredia I."/>
            <person name="Molto A.G."/>
            <person name="Lopez-Ubeda R."/>
            <person name="Kimes N."/>
            <person name="Lopez-Garcia P."/>
            <person name="Moreira D."/>
            <person name="Rodriguez-Valera F."/>
        </authorList>
    </citation>
    <scope>NUCLEOTIDE SEQUENCE</scope>
</reference>
<accession>A0A1B1TET9</accession>
<dbReference type="EMBL" id="KP211907">
    <property type="protein sequence ID" value="ANV80793.1"/>
    <property type="molecule type" value="Genomic_DNA"/>
</dbReference>
<evidence type="ECO:0000313" key="1">
    <source>
        <dbReference type="EMBL" id="ANV80793.1"/>
    </source>
</evidence>
<evidence type="ECO:0008006" key="2">
    <source>
        <dbReference type="Google" id="ProtNLM"/>
    </source>
</evidence>
<organism evidence="1">
    <name type="scientific">uncultured Poseidoniia archaeon</name>
    <dbReference type="NCBI Taxonomy" id="1697135"/>
    <lineage>
        <taxon>Archaea</taxon>
        <taxon>Methanobacteriati</taxon>
        <taxon>Thermoplasmatota</taxon>
        <taxon>Candidatus Poseidoniia</taxon>
        <taxon>environmental samples</taxon>
    </lineage>
</organism>
<reference evidence="1" key="1">
    <citation type="submission" date="2014-11" db="EMBL/GenBank/DDBJ databases">
        <authorList>
            <person name="Zhu J."/>
            <person name="Qi W."/>
            <person name="Song R."/>
        </authorList>
    </citation>
    <scope>NUCLEOTIDE SEQUENCE</scope>
</reference>
<dbReference type="AlphaFoldDB" id="A0A1B1TET9"/>